<dbReference type="PRINTS" id="PR00368">
    <property type="entry name" value="FADPNR"/>
</dbReference>
<dbReference type="Gene3D" id="3.50.50.60">
    <property type="entry name" value="FAD/NAD(P)-binding domain"/>
    <property type="match status" value="2"/>
</dbReference>
<feature type="region of interest" description="Disordered" evidence="1">
    <location>
        <begin position="180"/>
        <end position="244"/>
    </location>
</feature>
<accession>A0A6I3IKX8</accession>
<evidence type="ECO:0000256" key="1">
    <source>
        <dbReference type="SAM" id="MobiDB-lite"/>
    </source>
</evidence>
<dbReference type="SUPFAM" id="SSF51905">
    <property type="entry name" value="FAD/NAD(P)-binding domain"/>
    <property type="match status" value="1"/>
</dbReference>
<dbReference type="PANTHER" id="PTHR10632">
    <property type="entry name" value="SULFIDE:QUINONE OXIDOREDUCTASE"/>
    <property type="match status" value="1"/>
</dbReference>
<proteinExistence type="predicted"/>
<feature type="compositionally biased region" description="Basic residues" evidence="1">
    <location>
        <begin position="186"/>
        <end position="209"/>
    </location>
</feature>
<dbReference type="PANTHER" id="PTHR10632:SF2">
    <property type="entry name" value="SULFIDE:QUINONE OXIDOREDUCTASE, MITOCHONDRIAL"/>
    <property type="match status" value="1"/>
</dbReference>
<gene>
    <name evidence="3" type="ORF">GGG17_10250</name>
</gene>
<dbReference type="GO" id="GO:0070221">
    <property type="term" value="P:sulfide oxidation, using sulfide:quinone oxidoreductase"/>
    <property type="evidence" value="ECO:0007669"/>
    <property type="project" value="TreeGrafter"/>
</dbReference>
<evidence type="ECO:0000259" key="2">
    <source>
        <dbReference type="Pfam" id="PF07992"/>
    </source>
</evidence>
<dbReference type="Pfam" id="PF07992">
    <property type="entry name" value="Pyr_redox_2"/>
    <property type="match status" value="1"/>
</dbReference>
<comment type="caution">
    <text evidence="3">The sequence shown here is derived from an EMBL/GenBank/DDBJ whole genome shotgun (WGS) entry which is preliminary data.</text>
</comment>
<dbReference type="InterPro" id="IPR036188">
    <property type="entry name" value="FAD/NAD-bd_sf"/>
</dbReference>
<dbReference type="InterPro" id="IPR015904">
    <property type="entry name" value="Sulphide_quinone_reductase"/>
</dbReference>
<dbReference type="InterPro" id="IPR023753">
    <property type="entry name" value="FAD/NAD-binding_dom"/>
</dbReference>
<sequence length="244" mass="26125">MLGGHVRRHDLVIIGAGNAGISLAARASRLGCRDVVVIAPGELHRYRPLLNYVAGGQARMSTLTRPTASVVPRSVTWLRGTATAIDPHAKTVTLASGDQIGYHDVVVATGLDPDLPATPGLAEAMEAGWSSSAHLTDRAEDVWYAVRRLRRGRVVFIHPAGALALRRHGLEAALPGRRSLAQAGPARRHRPASGHALRGRAGHPLRRGHSAGGARPQRRHGASTQHGHVGLARQLRRDPVGRRW</sequence>
<feature type="domain" description="FAD/NAD(P)-binding" evidence="2">
    <location>
        <begin position="10"/>
        <end position="124"/>
    </location>
</feature>
<reference evidence="3 4" key="1">
    <citation type="submission" date="2019-11" db="EMBL/GenBank/DDBJ databases">
        <title>Whole genome sequencing identifies a novel species of the genus Arsenicicoccus isolated from human blood.</title>
        <authorList>
            <person name="Jeong J.H."/>
            <person name="Kweon O.J."/>
            <person name="Kim H.R."/>
            <person name="Kim T.-H."/>
            <person name="Ha S.-M."/>
            <person name="Lee M.-K."/>
        </authorList>
    </citation>
    <scope>NUCLEOTIDE SEQUENCE [LARGE SCALE GENOMIC DNA]</scope>
    <source>
        <strain evidence="3 4">MKL-02</strain>
    </source>
</reference>
<evidence type="ECO:0000313" key="3">
    <source>
        <dbReference type="EMBL" id="MTB72345.1"/>
    </source>
</evidence>
<protein>
    <recommendedName>
        <fullName evidence="2">FAD/NAD(P)-binding domain-containing protein</fullName>
    </recommendedName>
</protein>
<dbReference type="EMBL" id="WLVL01000038">
    <property type="protein sequence ID" value="MTB72345.1"/>
    <property type="molecule type" value="Genomic_DNA"/>
</dbReference>
<keyword evidence="4" id="KW-1185">Reference proteome</keyword>
<dbReference type="AlphaFoldDB" id="A0A6I3IKX8"/>
<dbReference type="Proteomes" id="UP000431092">
    <property type="component" value="Unassembled WGS sequence"/>
</dbReference>
<dbReference type="GO" id="GO:0070224">
    <property type="term" value="F:sulfide:quinone oxidoreductase activity"/>
    <property type="evidence" value="ECO:0007669"/>
    <property type="project" value="TreeGrafter"/>
</dbReference>
<evidence type="ECO:0000313" key="4">
    <source>
        <dbReference type="Proteomes" id="UP000431092"/>
    </source>
</evidence>
<name>A0A6I3IKX8_9MICO</name>
<organism evidence="3 4">
    <name type="scientific">Arsenicicoccus cauae</name>
    <dbReference type="NCBI Taxonomy" id="2663847"/>
    <lineage>
        <taxon>Bacteria</taxon>
        <taxon>Bacillati</taxon>
        <taxon>Actinomycetota</taxon>
        <taxon>Actinomycetes</taxon>
        <taxon>Micrococcales</taxon>
        <taxon>Intrasporangiaceae</taxon>
        <taxon>Arsenicicoccus</taxon>
    </lineage>
</organism>
<dbReference type="GO" id="GO:0071949">
    <property type="term" value="F:FAD binding"/>
    <property type="evidence" value="ECO:0007669"/>
    <property type="project" value="TreeGrafter"/>
</dbReference>
<feature type="compositionally biased region" description="Basic and acidic residues" evidence="1">
    <location>
        <begin position="235"/>
        <end position="244"/>
    </location>
</feature>